<keyword evidence="4" id="KW-0808">Transferase</keyword>
<dbReference type="InterPro" id="IPR036890">
    <property type="entry name" value="HATPase_C_sf"/>
</dbReference>
<feature type="transmembrane region" description="Helical" evidence="9">
    <location>
        <begin position="25"/>
        <end position="44"/>
    </location>
</feature>
<dbReference type="EC" id="2.7.13.3" evidence="2"/>
<evidence type="ECO:0000256" key="8">
    <source>
        <dbReference type="ARBA" id="ARBA00023012"/>
    </source>
</evidence>
<dbReference type="PANTHER" id="PTHR24421">
    <property type="entry name" value="NITRATE/NITRITE SENSOR PROTEIN NARX-RELATED"/>
    <property type="match status" value="1"/>
</dbReference>
<evidence type="ECO:0000259" key="10">
    <source>
        <dbReference type="Pfam" id="PF07730"/>
    </source>
</evidence>
<dbReference type="SUPFAM" id="SSF55874">
    <property type="entry name" value="ATPase domain of HSP90 chaperone/DNA topoisomerase II/histidine kinase"/>
    <property type="match status" value="1"/>
</dbReference>
<sequence length="354" mass="40199">MIELVDKAVIFIACVILYIIDAGDAASVIPVIVSLTLSALNSYFDKRQFRIIAFSGYILLCQFAPEFLVFVPVLFYDIFAAREQLLALAAFIPFITHNYIHSNTLFPAVVVLSAFSYLLKFRTFNFKNIRKQYMILRDTSKERSLLLEKKNNELMEKQDYEINMATLNERNRIAMEIHDNVGHLLSRCLLQLGALMAVNKEDSLKENLSSIKNTLSQAMDSIRRSVHNLHDESIDLRTQITGLVDNFKFCPISLDYDITGTVDKRLKYCLIAIVKEALSNIIKHSNATEATVTLREHPALYQLIIQDNGSVTGYNLENGIGLSNISERVKAFNANIDINTDNGFKIFISIPKWN</sequence>
<evidence type="ECO:0000256" key="9">
    <source>
        <dbReference type="SAM" id="Phobius"/>
    </source>
</evidence>
<keyword evidence="6 11" id="KW-0418">Kinase</keyword>
<dbReference type="AlphaFoldDB" id="S0FL99"/>
<dbReference type="Gene3D" id="3.30.565.10">
    <property type="entry name" value="Histidine kinase-like ATPase, C-terminal domain"/>
    <property type="match status" value="1"/>
</dbReference>
<comment type="caution">
    <text evidence="11">The sequence shown here is derived from an EMBL/GenBank/DDBJ whole genome shotgun (WGS) entry which is preliminary data.</text>
</comment>
<dbReference type="InterPro" id="IPR050482">
    <property type="entry name" value="Sensor_HK_TwoCompSys"/>
</dbReference>
<dbReference type="CDD" id="cd16917">
    <property type="entry name" value="HATPase_UhpB-NarQ-NarX-like"/>
    <property type="match status" value="1"/>
</dbReference>
<keyword evidence="5" id="KW-0547">Nucleotide-binding</keyword>
<protein>
    <recommendedName>
        <fullName evidence="2">histidine kinase</fullName>
        <ecNumber evidence="2">2.7.13.3</ecNumber>
    </recommendedName>
</protein>
<keyword evidence="9" id="KW-1133">Transmembrane helix</keyword>
<feature type="domain" description="Signal transduction histidine kinase subgroup 3 dimerisation and phosphoacceptor" evidence="10">
    <location>
        <begin position="169"/>
        <end position="231"/>
    </location>
</feature>
<feature type="transmembrane region" description="Helical" evidence="9">
    <location>
        <begin position="56"/>
        <end position="79"/>
    </location>
</feature>
<dbReference type="STRING" id="1195236.CTER_4377"/>
<name>S0FL99_RUMCE</name>
<keyword evidence="7" id="KW-0067">ATP-binding</keyword>
<evidence type="ECO:0000256" key="5">
    <source>
        <dbReference type="ARBA" id="ARBA00022741"/>
    </source>
</evidence>
<dbReference type="EMBL" id="AORV01000061">
    <property type="protein sequence ID" value="EMS69944.1"/>
    <property type="molecule type" value="Genomic_DNA"/>
</dbReference>
<evidence type="ECO:0000256" key="2">
    <source>
        <dbReference type="ARBA" id="ARBA00012438"/>
    </source>
</evidence>
<keyword evidence="3" id="KW-0597">Phosphoprotein</keyword>
<proteinExistence type="predicted"/>
<feature type="transmembrane region" description="Helical" evidence="9">
    <location>
        <begin position="99"/>
        <end position="119"/>
    </location>
</feature>
<evidence type="ECO:0000256" key="7">
    <source>
        <dbReference type="ARBA" id="ARBA00022840"/>
    </source>
</evidence>
<evidence type="ECO:0000313" key="11">
    <source>
        <dbReference type="EMBL" id="EMS69944.1"/>
    </source>
</evidence>
<evidence type="ECO:0000313" key="12">
    <source>
        <dbReference type="Proteomes" id="UP000014155"/>
    </source>
</evidence>
<evidence type="ECO:0000256" key="1">
    <source>
        <dbReference type="ARBA" id="ARBA00000085"/>
    </source>
</evidence>
<dbReference type="eggNOG" id="COG4585">
    <property type="taxonomic scope" value="Bacteria"/>
</dbReference>
<dbReference type="GO" id="GO:0005524">
    <property type="term" value="F:ATP binding"/>
    <property type="evidence" value="ECO:0007669"/>
    <property type="project" value="UniProtKB-KW"/>
</dbReference>
<dbReference type="GO" id="GO:0046983">
    <property type="term" value="F:protein dimerization activity"/>
    <property type="evidence" value="ECO:0007669"/>
    <property type="project" value="InterPro"/>
</dbReference>
<keyword evidence="12" id="KW-1185">Reference proteome</keyword>
<dbReference type="PATRIC" id="fig|1195236.3.peg.4563"/>
<dbReference type="Gene3D" id="1.20.5.1930">
    <property type="match status" value="1"/>
</dbReference>
<evidence type="ECO:0000256" key="3">
    <source>
        <dbReference type="ARBA" id="ARBA00022553"/>
    </source>
</evidence>
<dbReference type="GO" id="GO:0000155">
    <property type="term" value="F:phosphorelay sensor kinase activity"/>
    <property type="evidence" value="ECO:0007669"/>
    <property type="project" value="InterPro"/>
</dbReference>
<dbReference type="RefSeq" id="WP_004629378.1">
    <property type="nucleotide sequence ID" value="NZ_AORV01000061.1"/>
</dbReference>
<gene>
    <name evidence="11" type="ORF">CTER_4377</name>
</gene>
<organism evidence="11 12">
    <name type="scientific">Ruminiclostridium cellobioparum subsp. termitidis CT1112</name>
    <dbReference type="NCBI Taxonomy" id="1195236"/>
    <lineage>
        <taxon>Bacteria</taxon>
        <taxon>Bacillati</taxon>
        <taxon>Bacillota</taxon>
        <taxon>Clostridia</taxon>
        <taxon>Eubacteriales</taxon>
        <taxon>Oscillospiraceae</taxon>
        <taxon>Ruminiclostridium</taxon>
    </lineage>
</organism>
<reference evidence="11 12" key="1">
    <citation type="journal article" date="2013" name="Genome Announc.">
        <title>Draft Genome Sequence of the Cellulolytic, Mesophilic, Anaerobic Bacterium Clostridium termitidis Strain CT1112 (DSM 5398).</title>
        <authorList>
            <person name="Lal S."/>
            <person name="Ramachandran U."/>
            <person name="Zhang X."/>
            <person name="Munir R."/>
            <person name="Sparling R."/>
            <person name="Levin D.B."/>
        </authorList>
    </citation>
    <scope>NUCLEOTIDE SEQUENCE [LARGE SCALE GENOMIC DNA]</scope>
    <source>
        <strain evidence="11 12">CT1112</strain>
    </source>
</reference>
<dbReference type="InterPro" id="IPR011712">
    <property type="entry name" value="Sig_transdc_His_kin_sub3_dim/P"/>
</dbReference>
<keyword evidence="9" id="KW-0812">Transmembrane</keyword>
<keyword evidence="9" id="KW-0472">Membrane</keyword>
<keyword evidence="8" id="KW-0902">Two-component regulatory system</keyword>
<evidence type="ECO:0000256" key="6">
    <source>
        <dbReference type="ARBA" id="ARBA00022777"/>
    </source>
</evidence>
<dbReference type="PANTHER" id="PTHR24421:SF10">
    <property type="entry name" value="NITRATE_NITRITE SENSOR PROTEIN NARQ"/>
    <property type="match status" value="1"/>
</dbReference>
<dbReference type="Proteomes" id="UP000014155">
    <property type="component" value="Unassembled WGS sequence"/>
</dbReference>
<accession>S0FL99</accession>
<dbReference type="Pfam" id="PF07730">
    <property type="entry name" value="HisKA_3"/>
    <property type="match status" value="1"/>
</dbReference>
<comment type="catalytic activity">
    <reaction evidence="1">
        <text>ATP + protein L-histidine = ADP + protein N-phospho-L-histidine.</text>
        <dbReference type="EC" id="2.7.13.3"/>
    </reaction>
</comment>
<evidence type="ECO:0000256" key="4">
    <source>
        <dbReference type="ARBA" id="ARBA00022679"/>
    </source>
</evidence>
<dbReference type="GO" id="GO:0016020">
    <property type="term" value="C:membrane"/>
    <property type="evidence" value="ECO:0007669"/>
    <property type="project" value="InterPro"/>
</dbReference>